<reference evidence="9" key="1">
    <citation type="submission" date="2021-01" db="EMBL/GenBank/DDBJ databases">
        <authorList>
            <person name="Corre E."/>
            <person name="Pelletier E."/>
            <person name="Niang G."/>
            <person name="Scheremetjew M."/>
            <person name="Finn R."/>
            <person name="Kale V."/>
            <person name="Holt S."/>
            <person name="Cochrane G."/>
            <person name="Meng A."/>
            <person name="Brown T."/>
            <person name="Cohen L."/>
        </authorList>
    </citation>
    <scope>NUCLEOTIDE SEQUENCE</scope>
    <source>
        <strain evidence="9">CCMP281</strain>
    </source>
</reference>
<evidence type="ECO:0000256" key="5">
    <source>
        <dbReference type="ARBA" id="ARBA00023273"/>
    </source>
</evidence>
<evidence type="ECO:0000259" key="8">
    <source>
        <dbReference type="Pfam" id="PF24762"/>
    </source>
</evidence>
<dbReference type="GO" id="GO:0035721">
    <property type="term" value="P:intraciliary retrograde transport"/>
    <property type="evidence" value="ECO:0007669"/>
    <property type="project" value="TreeGrafter"/>
</dbReference>
<keyword evidence="2" id="KW-0853">WD repeat</keyword>
<dbReference type="PANTHER" id="PTHR15722">
    <property type="entry name" value="IFT140/172-RELATED"/>
    <property type="match status" value="1"/>
</dbReference>
<dbReference type="PANTHER" id="PTHR15722:SF7">
    <property type="entry name" value="INTRAFLAGELLAR TRANSPORT PROTEIN 140 HOMOLOG"/>
    <property type="match status" value="1"/>
</dbReference>
<dbReference type="GO" id="GO:0005930">
    <property type="term" value="C:axoneme"/>
    <property type="evidence" value="ECO:0007669"/>
    <property type="project" value="TreeGrafter"/>
</dbReference>
<proteinExistence type="predicted"/>
<evidence type="ECO:0000256" key="3">
    <source>
        <dbReference type="ARBA" id="ARBA00022737"/>
    </source>
</evidence>
<evidence type="ECO:0000256" key="2">
    <source>
        <dbReference type="ARBA" id="ARBA00022574"/>
    </source>
</evidence>
<organism evidence="9">
    <name type="scientific">Haptolina ericina</name>
    <dbReference type="NCBI Taxonomy" id="156174"/>
    <lineage>
        <taxon>Eukaryota</taxon>
        <taxon>Haptista</taxon>
        <taxon>Haptophyta</taxon>
        <taxon>Prymnesiophyceae</taxon>
        <taxon>Prymnesiales</taxon>
        <taxon>Prymnesiaceae</taxon>
        <taxon>Haptolina</taxon>
    </lineage>
</organism>
<comment type="subcellular location">
    <subcellularLocation>
        <location evidence="1">Cell projection</location>
        <location evidence="1">Cilium</location>
    </subcellularLocation>
</comment>
<evidence type="ECO:0000256" key="4">
    <source>
        <dbReference type="ARBA" id="ARBA00023069"/>
    </source>
</evidence>
<dbReference type="EMBL" id="HBHX01024893">
    <property type="protein sequence ID" value="CAE0113201.1"/>
    <property type="molecule type" value="Transcribed_RNA"/>
</dbReference>
<dbReference type="Pfam" id="PF24762">
    <property type="entry name" value="TPR_IF140-IFT172"/>
    <property type="match status" value="1"/>
</dbReference>
<dbReference type="Gene3D" id="1.25.40.470">
    <property type="match status" value="1"/>
</dbReference>
<dbReference type="GO" id="GO:0030991">
    <property type="term" value="C:intraciliary transport particle A"/>
    <property type="evidence" value="ECO:0007669"/>
    <property type="project" value="TreeGrafter"/>
</dbReference>
<protein>
    <submittedName>
        <fullName evidence="9">Uncharacterized protein</fullName>
    </submittedName>
</protein>
<sequence>MAGELTMLSLHAPPKLMIEAAAYFEERNMPAKAVALYQKGGNLAKAVDLCFRARLFDALRDIAETLDSKTDPQLLHRCAEFFLDHGQYEKTVHLFTVAGEYAKALDLCALHNIPLSEEMAERMLPALGDKGAETEELRAGLLAKVGKICKRQGNYTLACKKYTQAGDKVKAMKCLLKSGDTEKVIFFAGVSRTRDIYILAANYLQTLDWHSEPEILKNIVGFYSKAKAFENLSGFYDASAQVEIDEYRDYEKALVALKESLTWLGKARAPGKEQKIAQLEQRIRHVEAFVAARKMVKSDPQQMIKTCHDLLEEADVEAAIRVGDVYALMVEWCYSQQQMEQAYNLIEKMRARSIILSPYLDQEMVAAIYNTMGMPIAQDPQPPPMPDGSVSHDHIEEDIDDD</sequence>
<keyword evidence="5" id="KW-0966">Cell projection</keyword>
<dbReference type="GO" id="GO:0036064">
    <property type="term" value="C:ciliary basal body"/>
    <property type="evidence" value="ECO:0007669"/>
    <property type="project" value="TreeGrafter"/>
</dbReference>
<dbReference type="InterPro" id="IPR056156">
    <property type="entry name" value="TPR_IF140_C"/>
</dbReference>
<dbReference type="InterPro" id="IPR056168">
    <property type="entry name" value="TPR_IF140/IFT172/WDR19"/>
</dbReference>
<evidence type="ECO:0000256" key="1">
    <source>
        <dbReference type="ARBA" id="ARBA00004138"/>
    </source>
</evidence>
<evidence type="ECO:0000256" key="6">
    <source>
        <dbReference type="SAM" id="MobiDB-lite"/>
    </source>
</evidence>
<feature type="domain" description="IF140/IFT172/WDR19 TPR" evidence="8">
    <location>
        <begin position="4"/>
        <end position="222"/>
    </location>
</feature>
<gene>
    <name evidence="9" type="ORF">HERI1096_LOCUS13861</name>
</gene>
<name>A0A7S3EZ43_9EUKA</name>
<accession>A0A7S3EZ43</accession>
<keyword evidence="3" id="KW-0677">Repeat</keyword>
<keyword evidence="4" id="KW-0969">Cilium</keyword>
<feature type="domain" description="IF140 C-terminal TPR" evidence="7">
    <location>
        <begin position="230"/>
        <end position="350"/>
    </location>
</feature>
<evidence type="ECO:0000259" key="7">
    <source>
        <dbReference type="Pfam" id="PF24760"/>
    </source>
</evidence>
<evidence type="ECO:0000313" key="9">
    <source>
        <dbReference type="EMBL" id="CAE0113201.1"/>
    </source>
</evidence>
<dbReference type="AlphaFoldDB" id="A0A7S3EZ43"/>
<feature type="region of interest" description="Disordered" evidence="6">
    <location>
        <begin position="376"/>
        <end position="402"/>
    </location>
</feature>
<dbReference type="Pfam" id="PF24760">
    <property type="entry name" value="TPR_IF140_C"/>
    <property type="match status" value="1"/>
</dbReference>